<gene>
    <name evidence="3" type="ORF">N8I84_06480</name>
</gene>
<accession>A0ABY6E2V8</accession>
<feature type="transmembrane region" description="Helical" evidence="2">
    <location>
        <begin position="34"/>
        <end position="53"/>
    </location>
</feature>
<keyword evidence="4" id="KW-1185">Reference proteome</keyword>
<sequence>MTTDNDELTPRSAGRMRTTPSPGLTVVGQFRPRAAVWTAVAGIALFALVGASAPNHNTLRAPITWLRLPAMPGAVSATVTYAAIVLSCLGTLGLLRAHGRGWRPHPRLLFRAGALAVLVVANLTPVGSSDMASYAAYGRIAALGADPYVTTPAQLGGAYAHLVSEGWRYTPSVYGPVATWWQAAGAYVGGDRPWLTIWALMLANAAAFLGTGYLLIRTADDPVRAGLLWIANPLLIGVLVAGGHLDTIIACLTVCAIHFVRRAARWHHDLIVGGLVGLACGVKISAALLGVGLAWPLLRAGSWRRAVRLTFAATLTLAVLYSAYGVHALAPLSAASQLVSTPSLWAVFEKFGAWFLGPRGAATATGVLWPVVMLVLAWALHRRVPVDAPAVVAVPFALTFAWVLTAPWTMPWYTAVAWASAALFRQGRLTRYLVVTTAFLTLSHNSGGHGWTL</sequence>
<keyword evidence="2" id="KW-0472">Membrane</keyword>
<feature type="transmembrane region" description="Helical" evidence="2">
    <location>
        <begin position="228"/>
        <end position="259"/>
    </location>
</feature>
<dbReference type="Proteomes" id="UP001061298">
    <property type="component" value="Chromosome"/>
</dbReference>
<organism evidence="3 4">
    <name type="scientific">Streptomyces cynarae</name>
    <dbReference type="NCBI Taxonomy" id="2981134"/>
    <lineage>
        <taxon>Bacteria</taxon>
        <taxon>Bacillati</taxon>
        <taxon>Actinomycetota</taxon>
        <taxon>Actinomycetes</taxon>
        <taxon>Kitasatosporales</taxon>
        <taxon>Streptomycetaceae</taxon>
        <taxon>Streptomyces</taxon>
    </lineage>
</organism>
<feature type="transmembrane region" description="Helical" evidence="2">
    <location>
        <begin position="108"/>
        <end position="127"/>
    </location>
</feature>
<keyword evidence="2" id="KW-1133">Transmembrane helix</keyword>
<feature type="transmembrane region" description="Helical" evidence="2">
    <location>
        <begin position="195"/>
        <end position="216"/>
    </location>
</feature>
<proteinExistence type="predicted"/>
<evidence type="ECO:0000313" key="4">
    <source>
        <dbReference type="Proteomes" id="UP001061298"/>
    </source>
</evidence>
<keyword evidence="2" id="KW-0812">Transmembrane</keyword>
<dbReference type="EMBL" id="CP106793">
    <property type="protein sequence ID" value="UXY18403.1"/>
    <property type="molecule type" value="Genomic_DNA"/>
</dbReference>
<dbReference type="Pfam" id="PF26314">
    <property type="entry name" value="MptA_B_family"/>
    <property type="match status" value="1"/>
</dbReference>
<evidence type="ECO:0000313" key="3">
    <source>
        <dbReference type="EMBL" id="UXY18403.1"/>
    </source>
</evidence>
<feature type="transmembrane region" description="Helical" evidence="2">
    <location>
        <begin position="73"/>
        <end position="96"/>
    </location>
</feature>
<evidence type="ECO:0008006" key="5">
    <source>
        <dbReference type="Google" id="ProtNLM"/>
    </source>
</evidence>
<dbReference type="RefSeq" id="WP_263228654.1">
    <property type="nucleotide sequence ID" value="NZ_CP106793.1"/>
</dbReference>
<feature type="region of interest" description="Disordered" evidence="1">
    <location>
        <begin position="1"/>
        <end position="22"/>
    </location>
</feature>
<feature type="transmembrane region" description="Helical" evidence="2">
    <location>
        <begin position="306"/>
        <end position="324"/>
    </location>
</feature>
<protein>
    <recommendedName>
        <fullName evidence="5">DUF2029 domain-containing protein</fullName>
    </recommendedName>
</protein>
<evidence type="ECO:0000256" key="2">
    <source>
        <dbReference type="SAM" id="Phobius"/>
    </source>
</evidence>
<feature type="transmembrane region" description="Helical" evidence="2">
    <location>
        <begin position="271"/>
        <end position="294"/>
    </location>
</feature>
<feature type="transmembrane region" description="Helical" evidence="2">
    <location>
        <begin position="360"/>
        <end position="380"/>
    </location>
</feature>
<evidence type="ECO:0000256" key="1">
    <source>
        <dbReference type="SAM" id="MobiDB-lite"/>
    </source>
</evidence>
<name>A0ABY6E2V8_9ACTN</name>
<reference evidence="3" key="1">
    <citation type="submission" date="2022-10" db="EMBL/GenBank/DDBJ databases">
        <authorList>
            <person name="Mo P."/>
        </authorList>
    </citation>
    <scope>NUCLEOTIDE SEQUENCE</scope>
    <source>
        <strain evidence="3">HUAS 13-4</strain>
    </source>
</reference>